<keyword evidence="1" id="KW-0472">Membrane</keyword>
<evidence type="ECO:0000313" key="3">
    <source>
        <dbReference type="WBParaSite" id="jg9572"/>
    </source>
</evidence>
<reference evidence="3" key="1">
    <citation type="submission" date="2022-11" db="UniProtKB">
        <authorList>
            <consortium name="WormBaseParasite"/>
        </authorList>
    </citation>
    <scope>IDENTIFICATION</scope>
</reference>
<keyword evidence="2" id="KW-1185">Reference proteome</keyword>
<dbReference type="WBParaSite" id="jg9572">
    <property type="protein sequence ID" value="jg9572"/>
    <property type="gene ID" value="jg9572"/>
</dbReference>
<evidence type="ECO:0000313" key="2">
    <source>
        <dbReference type="Proteomes" id="UP000887574"/>
    </source>
</evidence>
<keyword evidence="1" id="KW-1133">Transmembrane helix</keyword>
<name>A0A915ER73_9BILA</name>
<sequence length="94" mass="10669">MYKQEAKIFDLKHNEKFAKKVERDLAIVLHAILHVAKLVEKPIVILALTGAAAGCMYAAVQFPVVLPILMVVIRNLVEVIYKLTKEVVYDTRKH</sequence>
<protein>
    <submittedName>
        <fullName evidence="3">Uncharacterized protein</fullName>
    </submittedName>
</protein>
<feature type="transmembrane region" description="Helical" evidence="1">
    <location>
        <begin position="45"/>
        <end position="73"/>
    </location>
</feature>
<evidence type="ECO:0000256" key="1">
    <source>
        <dbReference type="SAM" id="Phobius"/>
    </source>
</evidence>
<proteinExistence type="predicted"/>
<dbReference type="Proteomes" id="UP000887574">
    <property type="component" value="Unplaced"/>
</dbReference>
<accession>A0A915ER73</accession>
<dbReference type="AlphaFoldDB" id="A0A915ER73"/>
<keyword evidence="1" id="KW-0812">Transmembrane</keyword>
<organism evidence="2 3">
    <name type="scientific">Ditylenchus dipsaci</name>
    <dbReference type="NCBI Taxonomy" id="166011"/>
    <lineage>
        <taxon>Eukaryota</taxon>
        <taxon>Metazoa</taxon>
        <taxon>Ecdysozoa</taxon>
        <taxon>Nematoda</taxon>
        <taxon>Chromadorea</taxon>
        <taxon>Rhabditida</taxon>
        <taxon>Tylenchina</taxon>
        <taxon>Tylenchomorpha</taxon>
        <taxon>Sphaerularioidea</taxon>
        <taxon>Anguinidae</taxon>
        <taxon>Anguininae</taxon>
        <taxon>Ditylenchus</taxon>
    </lineage>
</organism>